<sequence length="119" mass="12367">MLCIVVVVRVRMDVVNGFVSKQSASMAANLLDQRQGGKTLPPIVIDNRHHRLATAAAPPYDGTAPPHAAAGARTGVLVVGRLPSRAAVLAAPVTAAIGRIGNVRTNVLVTLDLKSPNYA</sequence>
<dbReference type="Proteomes" id="UP000032180">
    <property type="component" value="Chromosome 1"/>
</dbReference>
<accession>A0A0D9V0P7</accession>
<organism evidence="1 2">
    <name type="scientific">Leersia perrieri</name>
    <dbReference type="NCBI Taxonomy" id="77586"/>
    <lineage>
        <taxon>Eukaryota</taxon>
        <taxon>Viridiplantae</taxon>
        <taxon>Streptophyta</taxon>
        <taxon>Embryophyta</taxon>
        <taxon>Tracheophyta</taxon>
        <taxon>Spermatophyta</taxon>
        <taxon>Magnoliopsida</taxon>
        <taxon>Liliopsida</taxon>
        <taxon>Poales</taxon>
        <taxon>Poaceae</taxon>
        <taxon>BOP clade</taxon>
        <taxon>Oryzoideae</taxon>
        <taxon>Oryzeae</taxon>
        <taxon>Oryzinae</taxon>
        <taxon>Leersia</taxon>
    </lineage>
</organism>
<reference evidence="1" key="3">
    <citation type="submission" date="2015-04" db="UniProtKB">
        <authorList>
            <consortium name="EnsemblPlants"/>
        </authorList>
    </citation>
    <scope>IDENTIFICATION</scope>
</reference>
<dbReference type="EnsemblPlants" id="LPERR01G13400.1">
    <property type="protein sequence ID" value="LPERR01G13400.1"/>
    <property type="gene ID" value="LPERR01G13400"/>
</dbReference>
<reference evidence="1 2" key="1">
    <citation type="submission" date="2012-08" db="EMBL/GenBank/DDBJ databases">
        <title>Oryza genome evolution.</title>
        <authorList>
            <person name="Wing R.A."/>
        </authorList>
    </citation>
    <scope>NUCLEOTIDE SEQUENCE</scope>
</reference>
<dbReference type="HOGENOM" id="CLU_2064855_0_0_1"/>
<evidence type="ECO:0000313" key="2">
    <source>
        <dbReference type="Proteomes" id="UP000032180"/>
    </source>
</evidence>
<name>A0A0D9V0P7_9ORYZ</name>
<reference evidence="2" key="2">
    <citation type="submission" date="2013-12" db="EMBL/GenBank/DDBJ databases">
        <authorList>
            <person name="Yu Y."/>
            <person name="Lee S."/>
            <person name="de Baynast K."/>
            <person name="Wissotski M."/>
            <person name="Liu L."/>
            <person name="Talag J."/>
            <person name="Goicoechea J."/>
            <person name="Angelova A."/>
            <person name="Jetty R."/>
            <person name="Kudrna D."/>
            <person name="Golser W."/>
            <person name="Rivera L."/>
            <person name="Zhang J."/>
            <person name="Wing R."/>
        </authorList>
    </citation>
    <scope>NUCLEOTIDE SEQUENCE</scope>
</reference>
<dbReference type="AlphaFoldDB" id="A0A0D9V0P7"/>
<keyword evidence="2" id="KW-1185">Reference proteome</keyword>
<protein>
    <submittedName>
        <fullName evidence="1">Uncharacterized protein</fullName>
    </submittedName>
</protein>
<proteinExistence type="predicted"/>
<dbReference type="Gramene" id="LPERR01G13400.1">
    <property type="protein sequence ID" value="LPERR01G13400.1"/>
    <property type="gene ID" value="LPERR01G13400"/>
</dbReference>
<evidence type="ECO:0000313" key="1">
    <source>
        <dbReference type="EnsemblPlants" id="LPERR01G13400.1"/>
    </source>
</evidence>